<dbReference type="GO" id="GO:0016020">
    <property type="term" value="C:membrane"/>
    <property type="evidence" value="ECO:0007669"/>
    <property type="project" value="UniProtKB-SubCell"/>
</dbReference>
<feature type="transmembrane region" description="Helical" evidence="4">
    <location>
        <begin position="416"/>
        <end position="436"/>
    </location>
</feature>
<dbReference type="InterPro" id="IPR036869">
    <property type="entry name" value="J_dom_sf"/>
</dbReference>
<evidence type="ECO:0000259" key="5">
    <source>
        <dbReference type="PROSITE" id="PS50076"/>
    </source>
</evidence>
<dbReference type="PROSITE" id="PS50076">
    <property type="entry name" value="DNAJ_2"/>
    <property type="match status" value="1"/>
</dbReference>
<dbReference type="RefSeq" id="XP_040746531.1">
    <property type="nucleotide sequence ID" value="XM_040884483.1"/>
</dbReference>
<gene>
    <name evidence="6" type="ORF">DL89DRAFT_220922</name>
</gene>
<dbReference type="AlphaFoldDB" id="A0A1Y1WHY8"/>
<dbReference type="InterPro" id="IPR052243">
    <property type="entry name" value="Mito_inner_membrane_organizer"/>
</dbReference>
<reference evidence="6 7" key="1">
    <citation type="submission" date="2016-07" db="EMBL/GenBank/DDBJ databases">
        <title>Pervasive Adenine N6-methylation of Active Genes in Fungi.</title>
        <authorList>
            <consortium name="DOE Joint Genome Institute"/>
            <person name="Mondo S.J."/>
            <person name="Dannebaum R.O."/>
            <person name="Kuo R.C."/>
            <person name="Labutti K."/>
            <person name="Haridas S."/>
            <person name="Kuo A."/>
            <person name="Salamov A."/>
            <person name="Ahrendt S.R."/>
            <person name="Lipzen A."/>
            <person name="Sullivan W."/>
            <person name="Andreopoulos W.B."/>
            <person name="Clum A."/>
            <person name="Lindquist E."/>
            <person name="Daum C."/>
            <person name="Ramamoorthy G.K."/>
            <person name="Gryganskyi A."/>
            <person name="Culley D."/>
            <person name="Magnuson J.K."/>
            <person name="James T.Y."/>
            <person name="O'Malley M.A."/>
            <person name="Stajich J.E."/>
            <person name="Spatafora J.W."/>
            <person name="Visel A."/>
            <person name="Grigoriev I.V."/>
        </authorList>
    </citation>
    <scope>NUCLEOTIDE SEQUENCE [LARGE SCALE GENOMIC DNA]</scope>
    <source>
        <strain evidence="6 7">ATCC 12442</strain>
    </source>
</reference>
<accession>A0A1Y1WHY8</accession>
<dbReference type="Pfam" id="PF22774">
    <property type="entry name" value="DNAJC11_beta-barrel"/>
    <property type="match status" value="1"/>
</dbReference>
<dbReference type="Pfam" id="PF00226">
    <property type="entry name" value="DnaJ"/>
    <property type="match status" value="1"/>
</dbReference>
<keyword evidence="4" id="KW-1133">Transmembrane helix</keyword>
<dbReference type="OrthoDB" id="10250354at2759"/>
<dbReference type="EMBL" id="MCFD01000002">
    <property type="protein sequence ID" value="ORX73191.1"/>
    <property type="molecule type" value="Genomic_DNA"/>
</dbReference>
<keyword evidence="4" id="KW-0812">Transmembrane</keyword>
<dbReference type="PANTHER" id="PTHR44157">
    <property type="entry name" value="DNAJ HOMOLOG SUBFAMILY C MEMBER 11"/>
    <property type="match status" value="1"/>
</dbReference>
<dbReference type="PRINTS" id="PR00625">
    <property type="entry name" value="JDOMAIN"/>
</dbReference>
<name>A0A1Y1WHY8_9FUNG</name>
<keyword evidence="2 4" id="KW-0472">Membrane</keyword>
<dbReference type="InterPro" id="IPR055225">
    <property type="entry name" value="DNAJC11-like_beta-barrel"/>
</dbReference>
<comment type="subcellular location">
    <subcellularLocation>
        <location evidence="1">Membrane</location>
    </subcellularLocation>
</comment>
<dbReference type="Proteomes" id="UP000193922">
    <property type="component" value="Unassembled WGS sequence"/>
</dbReference>
<dbReference type="Pfam" id="PF11875">
    <property type="entry name" value="DnaJ-like_C11_C"/>
    <property type="match status" value="1"/>
</dbReference>
<protein>
    <submittedName>
        <fullName evidence="6">DnaJ-domain-containing protein</fullName>
    </submittedName>
</protein>
<dbReference type="PROSITE" id="PS00636">
    <property type="entry name" value="DNAJ_1"/>
    <property type="match status" value="1"/>
</dbReference>
<dbReference type="SUPFAM" id="SSF46565">
    <property type="entry name" value="Chaperone J-domain"/>
    <property type="match status" value="1"/>
</dbReference>
<feature type="domain" description="J" evidence="5">
    <location>
        <begin position="14"/>
        <end position="82"/>
    </location>
</feature>
<evidence type="ECO:0000313" key="6">
    <source>
        <dbReference type="EMBL" id="ORX73191.1"/>
    </source>
</evidence>
<organism evidence="6 7">
    <name type="scientific">Linderina pennispora</name>
    <dbReference type="NCBI Taxonomy" id="61395"/>
    <lineage>
        <taxon>Eukaryota</taxon>
        <taxon>Fungi</taxon>
        <taxon>Fungi incertae sedis</taxon>
        <taxon>Zoopagomycota</taxon>
        <taxon>Kickxellomycotina</taxon>
        <taxon>Kickxellomycetes</taxon>
        <taxon>Kickxellales</taxon>
        <taxon>Kickxellaceae</taxon>
        <taxon>Linderina</taxon>
    </lineage>
</organism>
<evidence type="ECO:0000256" key="4">
    <source>
        <dbReference type="SAM" id="Phobius"/>
    </source>
</evidence>
<dbReference type="InterPro" id="IPR018253">
    <property type="entry name" value="DnaJ_domain_CS"/>
</dbReference>
<dbReference type="GO" id="GO:0042407">
    <property type="term" value="P:cristae formation"/>
    <property type="evidence" value="ECO:0007669"/>
    <property type="project" value="TreeGrafter"/>
</dbReference>
<dbReference type="GO" id="GO:0005739">
    <property type="term" value="C:mitochondrion"/>
    <property type="evidence" value="ECO:0007669"/>
    <property type="project" value="GOC"/>
</dbReference>
<dbReference type="InterPro" id="IPR001623">
    <property type="entry name" value="DnaJ_domain"/>
</dbReference>
<evidence type="ECO:0000313" key="7">
    <source>
        <dbReference type="Proteomes" id="UP000193922"/>
    </source>
</evidence>
<dbReference type="InterPro" id="IPR024586">
    <property type="entry name" value="DnaJ-like_C11_C"/>
</dbReference>
<dbReference type="CDD" id="cd06257">
    <property type="entry name" value="DnaJ"/>
    <property type="match status" value="1"/>
</dbReference>
<sequence length="607" mass="67102">MERQWAEAQPGSTDYYAVLNLPRSASTDDVRDAYKRLSRVFHPDRHRQAERREWAQRQFHVIQRAYEILTDPYRRAAFDQLGEEGLHASLAVSHKLESAKDLQDKFEREARRRRLEEVEQWVQSKSDVTVELDLAKAVSPAVHMALERAGVGRLPLDQQINVKQLFMKHSFSASVTDAVTATVTGHMVSRNRRGAGNLVGTLKRTIGPSSWVSVSVPALPPYVATVKSSHQPSSDTFVTTQTTMHTLNLVTPPSVSVTAGRMMTQTTTAYMSMRTGNQYALGPFWDRSPTRVQASKAAARPVAREPSGVSIGLSGKRMDCDEFVVDVAAGIQQSHVSLNCTRRLDRHFSVSAGLVLGLGEASANVGVEGELDEWTKVGYRVNFGLTSGVKATLHMKRLGHQIELPLLLSPLLEPDLILYAAALPMAVSAALHYLVLRPRRRRLIAERLAALKEEQRHQLFLQKRHAMEAVQLIADAVTRRRDQARAAGGLVIEAALYGDLPFGVASQNSNHVQALLDSLAESQRALATADEPRACDVALALQALVNDDQLVVAAGASKRFLPGFYDPAFAKDKQLFVRYRFHGRLHEVLVGDEQALAIPMKAHCIDS</sequence>
<comment type="caution">
    <text evidence="6">The sequence shown here is derived from an EMBL/GenBank/DDBJ whole genome shotgun (WGS) entry which is preliminary data.</text>
</comment>
<keyword evidence="7" id="KW-1185">Reference proteome</keyword>
<dbReference type="GeneID" id="63801131"/>
<evidence type="ECO:0000256" key="3">
    <source>
        <dbReference type="ARBA" id="ARBA00023186"/>
    </source>
</evidence>
<keyword evidence="3" id="KW-0143">Chaperone</keyword>
<proteinExistence type="predicted"/>
<dbReference type="SMART" id="SM00271">
    <property type="entry name" value="DnaJ"/>
    <property type="match status" value="1"/>
</dbReference>
<evidence type="ECO:0000256" key="1">
    <source>
        <dbReference type="ARBA" id="ARBA00004370"/>
    </source>
</evidence>
<dbReference type="STRING" id="61395.A0A1Y1WHY8"/>
<evidence type="ECO:0000256" key="2">
    <source>
        <dbReference type="ARBA" id="ARBA00023136"/>
    </source>
</evidence>
<dbReference type="Gene3D" id="1.10.287.110">
    <property type="entry name" value="DnaJ domain"/>
    <property type="match status" value="1"/>
</dbReference>
<dbReference type="PANTHER" id="PTHR44157:SF1">
    <property type="entry name" value="DNAJ HOMOLOG SUBFAMILY C MEMBER 11"/>
    <property type="match status" value="1"/>
</dbReference>